<gene>
    <name evidence="1" type="ORF">AWT59_1786</name>
</gene>
<reference evidence="1 2" key="2">
    <citation type="submission" date="2016-03" db="EMBL/GenBank/DDBJ databases">
        <title>New uncultured bacterium of the family Gallionellaceae from acid mine drainage: description and reconstruction of genome based on metagenomic analysis of microbial community.</title>
        <authorList>
            <person name="Kadnikov V."/>
            <person name="Ivasenko D."/>
            <person name="Beletsky A."/>
            <person name="Mardanov A."/>
            <person name="Danilova E."/>
            <person name="Pimenov N."/>
            <person name="Karnachuk O."/>
            <person name="Ravin N."/>
        </authorList>
    </citation>
    <scope>NUCLEOTIDE SEQUENCE [LARGE SCALE GENOMIC DNA]</scope>
    <source>
        <strain evidence="1">ShG14-8</strain>
    </source>
</reference>
<evidence type="ECO:0000313" key="2">
    <source>
        <dbReference type="Proteomes" id="UP000070578"/>
    </source>
</evidence>
<dbReference type="PATRIC" id="fig|1796491.3.peg.1955"/>
<protein>
    <submittedName>
        <fullName evidence="1">Cyc2-like cytochrome</fullName>
    </submittedName>
</protein>
<dbReference type="Proteomes" id="UP000070578">
    <property type="component" value="Unassembled WGS sequence"/>
</dbReference>
<proteinExistence type="predicted"/>
<comment type="caution">
    <text evidence="1">The sequence shown here is derived from an EMBL/GenBank/DDBJ whole genome shotgun (WGS) entry which is preliminary data.</text>
</comment>
<organism evidence="1 2">
    <name type="scientific">Candidatus Gallionella acididurans</name>
    <dbReference type="NCBI Taxonomy" id="1796491"/>
    <lineage>
        <taxon>Bacteria</taxon>
        <taxon>Pseudomonadati</taxon>
        <taxon>Pseudomonadota</taxon>
        <taxon>Betaproteobacteria</taxon>
        <taxon>Nitrosomonadales</taxon>
        <taxon>Gallionellaceae</taxon>
        <taxon>Gallionella</taxon>
    </lineage>
</organism>
<evidence type="ECO:0000313" key="1">
    <source>
        <dbReference type="EMBL" id="KXS32102.1"/>
    </source>
</evidence>
<name>A0A139BT13_9PROT</name>
<dbReference type="AlphaFoldDB" id="A0A139BT13"/>
<dbReference type="EMBL" id="LSLI01000042">
    <property type="protein sequence ID" value="KXS32102.1"/>
    <property type="molecule type" value="Genomic_DNA"/>
</dbReference>
<accession>A0A139BT13</accession>
<sequence>MQNSANPPVNYLEKSMKKIILLLAGMIAGVTLMSEVSALPLFARQTGMACSACHFQHFPMLNGFGRAFKSTGYTMIGAEGKVEAEGLSIPDTLNMAVSTTTGYEKSNQAPGAAGVNSTGNGAFYVPGSGGVLSLQFGGRVSGNTGFLAEVAKGGAVAGTTVSGVRSSAKMPVLYDVSASGYKWAEGTRIGFVPFSTDANGASYGFELLNTGANAVQLMSDTPGLNGAHSAVLSAQQYIGTAGAATGIAFVASSPLGFINLTKYDQTGIAQGSLAVLGSTYLRVAGLFDLAGWDAGAGFQNWSGSSLNAASNPAMAPASYGVISTKASAIDGQMQGRLADMPVGFYASYAWAPANSANAYNMDPAAAVLGTAVASANGTATKSALNCSFEMGIIPDKATLGAAFRYGSSGVAVGTASNASDNAIMLVATYKLAQNMLASFTLTSASGQYWDAAHQNALGSKTTTFNLSTLF</sequence>
<reference evidence="1 2" key="1">
    <citation type="submission" date="2016-02" db="EMBL/GenBank/DDBJ databases">
        <authorList>
            <person name="Wen L."/>
            <person name="He K."/>
            <person name="Yang H."/>
        </authorList>
    </citation>
    <scope>NUCLEOTIDE SEQUENCE [LARGE SCALE GENOMIC DNA]</scope>
    <source>
        <strain evidence="1">ShG14-8</strain>
    </source>
</reference>